<dbReference type="PROSITE" id="PS00109">
    <property type="entry name" value="PROTEIN_KINASE_TYR"/>
    <property type="match status" value="1"/>
</dbReference>
<protein>
    <recommendedName>
        <fullName evidence="1">non-specific serine/threonine protein kinase</fullName>
        <ecNumber evidence="1">2.7.11.1</ecNumber>
    </recommendedName>
</protein>
<organism evidence="6 7">
    <name type="scientific">Trichoderma parareesei</name>
    <name type="common">Filamentous fungus</name>
    <dbReference type="NCBI Taxonomy" id="858221"/>
    <lineage>
        <taxon>Eukaryota</taxon>
        <taxon>Fungi</taxon>
        <taxon>Dikarya</taxon>
        <taxon>Ascomycota</taxon>
        <taxon>Pezizomycotina</taxon>
        <taxon>Sordariomycetes</taxon>
        <taxon>Hypocreomycetidae</taxon>
        <taxon>Hypocreales</taxon>
        <taxon>Hypocreaceae</taxon>
        <taxon>Trichoderma</taxon>
    </lineage>
</organism>
<dbReference type="Pfam" id="PF17667">
    <property type="entry name" value="Pkinase_fungal"/>
    <property type="match status" value="1"/>
</dbReference>
<evidence type="ECO:0000256" key="2">
    <source>
        <dbReference type="ARBA" id="ARBA00047899"/>
    </source>
</evidence>
<dbReference type="PANTHER" id="PTHR38248:SF2">
    <property type="entry name" value="FUNK1 11"/>
    <property type="match status" value="1"/>
</dbReference>
<evidence type="ECO:0000313" key="7">
    <source>
        <dbReference type="Proteomes" id="UP000219286"/>
    </source>
</evidence>
<comment type="catalytic activity">
    <reaction evidence="3">
        <text>L-seryl-[protein] + ATP = O-phospho-L-seryl-[protein] + ADP + H(+)</text>
        <dbReference type="Rhea" id="RHEA:17989"/>
        <dbReference type="Rhea" id="RHEA-COMP:9863"/>
        <dbReference type="Rhea" id="RHEA-COMP:11604"/>
        <dbReference type="ChEBI" id="CHEBI:15378"/>
        <dbReference type="ChEBI" id="CHEBI:29999"/>
        <dbReference type="ChEBI" id="CHEBI:30616"/>
        <dbReference type="ChEBI" id="CHEBI:83421"/>
        <dbReference type="ChEBI" id="CHEBI:456216"/>
        <dbReference type="EC" id="2.7.11.1"/>
    </reaction>
</comment>
<dbReference type="Gene3D" id="1.10.510.10">
    <property type="entry name" value="Transferase(Phosphotransferase) domain 1"/>
    <property type="match status" value="1"/>
</dbReference>
<dbReference type="SUPFAM" id="SSF56112">
    <property type="entry name" value="Protein kinase-like (PK-like)"/>
    <property type="match status" value="1"/>
</dbReference>
<feature type="domain" description="Fungal-type protein kinase" evidence="5">
    <location>
        <begin position="331"/>
        <end position="815"/>
    </location>
</feature>
<dbReference type="InterPro" id="IPR040976">
    <property type="entry name" value="Pkinase_fungal"/>
</dbReference>
<dbReference type="OrthoDB" id="5584477at2759"/>
<evidence type="ECO:0000256" key="3">
    <source>
        <dbReference type="ARBA" id="ARBA00048679"/>
    </source>
</evidence>
<sequence>MDETTLKIIGENPIGDGLDAFRNDFASACDSAGLACSPDAFERLERSRRRSIAFDLLMTLARLRAAQLLGSATGDRTLLQDIPQYIVIVNSDDFDTRRITPLLKAIIDNCDDVAVWTQVYKSFSEATPPPPLTPPSISSLPRKATTPAAATTATTAVTPTTVTVDASDTVATSAATSTPSVPETPWTRNTISILNSSEHRREVDPLLKRELGNPRVGIRRFRESFFARVPNLETAAAAVFDKCCRGDEPLFGPDGWAAWPSDAKEAEVLAWFGNMITKLEELAADYRPANLANRRKLLAQPKTPLIGSTGRRSMDIGFVNDDFVFRPELGRAARYRWSHILVPGELKSNPAADAPPLAWIDLATYAREVLSAQDTRRFVLAFTLCGSNLRLWEYDRLGGMASEQFNINESRGGLEFVATMLGFLWMDEEGLGFDPSIMESQGKRFIEIERDGKPERLIIEEVITRPRCIASRATTCWKAHREDDPLKAPLVIKDSWQYPERDEEGLLVKEATEKGVINMARYYHHETYDGYSQYSTYCNGHRGCSRDDGDSKYDDYPRDDNCSSWIQDGRYCSCHIYQCHVGDNSHGKEEVYQFLSILDCYGRSGGWQFRPTARTLRGFSEQEGDKSHATSGEQQQERSSSVAGTKRRQSEANLDNNDDDDGHDNNGVADSRGRVKRSRSESAGSGGATPLTNRVHRRVVLQDYGKPIYTASSPTALLAALESCIRGHESLRRQAGLLHRDVSINNVVIDEDGPGDRKGFLIDLDLAIKEQRIKASGTKGKTGTRAFMAIGVLMGRQHSFMHDLESFFWVLFWICVHYDGPDKARKSDFDEWNFMRDRNLAGAKLAIIYDSESFRDEAESSFTPFYAPLIPLMDRLRAVVFPNGQPQRQPDEGLYSAMSNVLLQGLE</sequence>
<dbReference type="PANTHER" id="PTHR38248">
    <property type="entry name" value="FUNK1 6"/>
    <property type="match status" value="1"/>
</dbReference>
<comment type="caution">
    <text evidence="6">The sequence shown here is derived from an EMBL/GenBank/DDBJ whole genome shotgun (WGS) entry which is preliminary data.</text>
</comment>
<dbReference type="AlphaFoldDB" id="A0A2H3A0Z9"/>
<proteinExistence type="predicted"/>
<accession>A0A2H3A0Z9</accession>
<dbReference type="EC" id="2.7.11.1" evidence="1"/>
<evidence type="ECO:0000256" key="4">
    <source>
        <dbReference type="SAM" id="MobiDB-lite"/>
    </source>
</evidence>
<evidence type="ECO:0000259" key="5">
    <source>
        <dbReference type="Pfam" id="PF17667"/>
    </source>
</evidence>
<dbReference type="InterPro" id="IPR011009">
    <property type="entry name" value="Kinase-like_dom_sf"/>
</dbReference>
<reference evidence="6 7" key="1">
    <citation type="journal article" date="2015" name="Genome Announc.">
        <title>Genome sequence and annotation of Trichoderma parareesei, the ancestor of the cellulase producer Trichoderma reesei.</title>
        <authorList>
            <person name="Yang D."/>
            <person name="Pomraning K."/>
            <person name="Kopchinskiy A."/>
            <person name="Karimi Aghcheh R."/>
            <person name="Atanasova L."/>
            <person name="Chenthamara K."/>
            <person name="Baker S.E."/>
            <person name="Zhang R."/>
            <person name="Shen Q."/>
            <person name="Freitag M."/>
            <person name="Kubicek C.P."/>
            <person name="Druzhinina I.S."/>
        </authorList>
    </citation>
    <scope>NUCLEOTIDE SEQUENCE [LARGE SCALE GENOMIC DNA]</scope>
    <source>
        <strain evidence="6 7">CBS 125925</strain>
    </source>
</reference>
<dbReference type="InterPro" id="IPR008266">
    <property type="entry name" value="Tyr_kinase_AS"/>
</dbReference>
<gene>
    <name evidence="6" type="ORF">A9Z42_0064620</name>
</gene>
<evidence type="ECO:0000313" key="6">
    <source>
        <dbReference type="EMBL" id="OTA05751.1"/>
    </source>
</evidence>
<keyword evidence="7" id="KW-1185">Reference proteome</keyword>
<dbReference type="EMBL" id="LFMI01000633">
    <property type="protein sequence ID" value="OTA05751.1"/>
    <property type="molecule type" value="Genomic_DNA"/>
</dbReference>
<feature type="region of interest" description="Disordered" evidence="4">
    <location>
        <begin position="618"/>
        <end position="694"/>
    </location>
</feature>
<dbReference type="Proteomes" id="UP000219286">
    <property type="component" value="Unassembled WGS sequence"/>
</dbReference>
<evidence type="ECO:0000256" key="1">
    <source>
        <dbReference type="ARBA" id="ARBA00012513"/>
    </source>
</evidence>
<comment type="catalytic activity">
    <reaction evidence="2">
        <text>L-threonyl-[protein] + ATP = O-phospho-L-threonyl-[protein] + ADP + H(+)</text>
        <dbReference type="Rhea" id="RHEA:46608"/>
        <dbReference type="Rhea" id="RHEA-COMP:11060"/>
        <dbReference type="Rhea" id="RHEA-COMP:11605"/>
        <dbReference type="ChEBI" id="CHEBI:15378"/>
        <dbReference type="ChEBI" id="CHEBI:30013"/>
        <dbReference type="ChEBI" id="CHEBI:30616"/>
        <dbReference type="ChEBI" id="CHEBI:61977"/>
        <dbReference type="ChEBI" id="CHEBI:456216"/>
        <dbReference type="EC" id="2.7.11.1"/>
    </reaction>
</comment>
<name>A0A2H3A0Z9_TRIPA</name>
<dbReference type="GO" id="GO:0004674">
    <property type="term" value="F:protein serine/threonine kinase activity"/>
    <property type="evidence" value="ECO:0007669"/>
    <property type="project" value="UniProtKB-EC"/>
</dbReference>
<feature type="compositionally biased region" description="Polar residues" evidence="4">
    <location>
        <begin position="629"/>
        <end position="643"/>
    </location>
</feature>